<sequence>MALSYSVPTPLEYFASLVQVPQGGAIALLESAACIAQDEYPRLDVQQFLDEMDRLQARLQRRIAQDAEPLLRLNLLNQFFFGELGFAGNLNDYYAPGNSYLHVVLEKRRGIPISLAVLWLELAQGVGLRAHGVAFPGHFLVKVLMPTGQVVMDPMTGLSLSREALGERLEPFRRGHGPLEDEAPLGLYLQAATERDILARMLRNLKEIHRARQDWSRLVAVQDRLIVLLPDAWSEWRDRGLAYAETGASLQALENLETYLAHAAGAEDAPAIAQRVKELRRF</sequence>
<dbReference type="Pfam" id="PF13371">
    <property type="entry name" value="TPR_9"/>
    <property type="match status" value="1"/>
</dbReference>
<gene>
    <name evidence="3" type="ordered locus">Dtpsy_2425</name>
</gene>
<dbReference type="EMBL" id="CP001392">
    <property type="protein sequence ID" value="ACM33861.1"/>
    <property type="molecule type" value="Genomic_DNA"/>
</dbReference>
<name>A0A9J9QEH3_ACIET</name>
<keyword evidence="4" id="KW-1185">Reference proteome</keyword>
<proteinExistence type="inferred from homology"/>
<evidence type="ECO:0000256" key="1">
    <source>
        <dbReference type="ARBA" id="ARBA00007100"/>
    </source>
</evidence>
<organism evidence="3 4">
    <name type="scientific">Acidovorax ebreus (strain TPSY)</name>
    <name type="common">Diaphorobacter sp. (strain TPSY)</name>
    <dbReference type="NCBI Taxonomy" id="535289"/>
    <lineage>
        <taxon>Bacteria</taxon>
        <taxon>Pseudomonadati</taxon>
        <taxon>Pseudomonadota</taxon>
        <taxon>Betaproteobacteria</taxon>
        <taxon>Burkholderiales</taxon>
        <taxon>Comamonadaceae</taxon>
        <taxon>Diaphorobacter</taxon>
    </lineage>
</organism>
<reference evidence="3 4" key="1">
    <citation type="journal article" date="2010" name="J. Bacteriol.">
        <title>Completed genome sequence of the anaerobic iron-oxidizing bacterium Acidovorax ebreus strain TPSY.</title>
        <authorList>
            <person name="Byrne-Bailey K.G."/>
            <person name="Weber K.A."/>
            <person name="Chair A.H."/>
            <person name="Bose S."/>
            <person name="Knox T."/>
            <person name="Spanbauer T.L."/>
            <person name="Chertkov O."/>
            <person name="Coates J.D."/>
        </authorList>
    </citation>
    <scope>NUCLEOTIDE SEQUENCE [LARGE SCALE GENOMIC DNA]</scope>
    <source>
        <strain evidence="3 4">TPSY</strain>
    </source>
</reference>
<dbReference type="RefSeq" id="WP_015913811.1">
    <property type="nucleotide sequence ID" value="NC_011992.1"/>
</dbReference>
<evidence type="ECO:0000313" key="4">
    <source>
        <dbReference type="Proteomes" id="UP000000450"/>
    </source>
</evidence>
<accession>A0A9J9QEH3</accession>
<evidence type="ECO:0000313" key="3">
    <source>
        <dbReference type="EMBL" id="ACM33861.1"/>
    </source>
</evidence>
<dbReference type="InterPro" id="IPR032698">
    <property type="entry name" value="SirB1_N"/>
</dbReference>
<dbReference type="PANTHER" id="PTHR31350:SF21">
    <property type="entry name" value="F-BOX ONLY PROTEIN 21"/>
    <property type="match status" value="1"/>
</dbReference>
<protein>
    <recommendedName>
        <fullName evidence="2">Protein SirB1 N-terminal domain-containing protein</fullName>
    </recommendedName>
</protein>
<dbReference type="Proteomes" id="UP000000450">
    <property type="component" value="Chromosome"/>
</dbReference>
<dbReference type="PANTHER" id="PTHR31350">
    <property type="entry name" value="SI:DKEY-261L7.2"/>
    <property type="match status" value="1"/>
</dbReference>
<dbReference type="AlphaFoldDB" id="A0A9J9QEH3"/>
<dbReference type="Pfam" id="PF13369">
    <property type="entry name" value="Transglut_core2"/>
    <property type="match status" value="1"/>
</dbReference>
<comment type="similarity">
    <text evidence="1">Belongs to the UPF0162 family.</text>
</comment>
<dbReference type="KEGG" id="dia:Dtpsy_2425"/>
<feature type="domain" description="Protein SirB1 N-terminal" evidence="2">
    <location>
        <begin position="47"/>
        <end position="203"/>
    </location>
</feature>
<evidence type="ECO:0000259" key="2">
    <source>
        <dbReference type="Pfam" id="PF13369"/>
    </source>
</evidence>